<evidence type="ECO:0000256" key="5">
    <source>
        <dbReference type="ARBA" id="ARBA00022801"/>
    </source>
</evidence>
<dbReference type="Pfam" id="PF19833">
    <property type="entry name" value="RecG_dom3_C"/>
    <property type="match status" value="1"/>
</dbReference>
<keyword evidence="4 15" id="KW-0227">DNA damage</keyword>
<dbReference type="GO" id="GO:0005524">
    <property type="term" value="F:ATP binding"/>
    <property type="evidence" value="ECO:0007669"/>
    <property type="project" value="UniProtKB-KW"/>
</dbReference>
<dbReference type="Proteomes" id="UP000177855">
    <property type="component" value="Unassembled WGS sequence"/>
</dbReference>
<evidence type="ECO:0000256" key="13">
    <source>
        <dbReference type="ARBA" id="ARBA00034808"/>
    </source>
</evidence>
<dbReference type="InterPro" id="IPR047112">
    <property type="entry name" value="RecG/Mfd"/>
</dbReference>
<dbReference type="PANTHER" id="PTHR47964:SF1">
    <property type="entry name" value="ATP-DEPENDENT DNA HELICASE HOMOLOG RECG, CHLOROPLASTIC"/>
    <property type="match status" value="1"/>
</dbReference>
<evidence type="ECO:0000259" key="16">
    <source>
        <dbReference type="PROSITE" id="PS51192"/>
    </source>
</evidence>
<proteinExistence type="inferred from homology"/>
<evidence type="ECO:0000256" key="7">
    <source>
        <dbReference type="ARBA" id="ARBA00022840"/>
    </source>
</evidence>
<keyword evidence="11" id="KW-0413">Isomerase</keyword>
<keyword evidence="8" id="KW-0238">DNA-binding</keyword>
<dbReference type="PROSITE" id="PS51192">
    <property type="entry name" value="HELICASE_ATP_BIND_1"/>
    <property type="match status" value="1"/>
</dbReference>
<evidence type="ECO:0000256" key="6">
    <source>
        <dbReference type="ARBA" id="ARBA00022806"/>
    </source>
</evidence>
<evidence type="ECO:0000256" key="2">
    <source>
        <dbReference type="ARBA" id="ARBA00017846"/>
    </source>
</evidence>
<sequence length="684" mass="76542">MDLQSPVTALPMVGPAYGRRLEKLGIKIINDLLHHIPHKYLDLSLTSPISRVQPGEMLTVKGKVVSMKNQYTRSGMKIQIAEVADSTGQITVVWFNQPYLIKNLYEGVRVALAGKVDWYGRKKAFISPEWEKITMGQKGIHTGGIIPVYPETAGISSKWLRRRIHDAYNLVKLQLSEFLPRETLKVNSLLNFDDAISKVHFPKNTSKTGVGLKRLAFNELLFLQMQSLKRKRQWQKNKVAAKLKVDSTSMNQFIEVLPFKLTASQEKAIGEILVDLKRDYPMNRLLEGDVGSGKTVVAATGAFLSFTNGYQTVFMVPTQILAQQHYETLKKLLQSFSGKAESGFARKVHISLVTSQTKVKDIGRTDIFIGTHALIHNKVGFDQVALVVIDEQHRFGVEQRAHLTKIVGGKKSAPHVLTMTATPIPRTIALTFYGDLDLSTLNEIPAGRQKITTWIVPPEKREGAYQWIKSQITSTKSQIFVVCPLIEESDKETLAAVKAATGHYEDLKKVFKDLNIGLLHGRMKVKEKNKVLGNFRSRRIDILVATPVVEVGIDVPNATIMVIEASERFGLAQLHQLRGRVGRGEKKSYCLLFSESKSPKAFSRLSAMTKTISGFELAEMDLRLRGPGEIFGVAQHGFPELKIAKWTDIELIKKARQVATCAFDNPTNFPDLFKKLSDMQKAAN</sequence>
<dbReference type="Pfam" id="PF17191">
    <property type="entry name" value="RecG_wedge"/>
    <property type="match status" value="1"/>
</dbReference>
<evidence type="ECO:0000256" key="11">
    <source>
        <dbReference type="ARBA" id="ARBA00023235"/>
    </source>
</evidence>
<comment type="catalytic activity">
    <reaction evidence="12 15">
        <text>Couples ATP hydrolysis with the unwinding of duplex DNA by translocating in the 3'-5' direction.</text>
        <dbReference type="EC" id="5.6.2.4"/>
    </reaction>
</comment>
<dbReference type="GO" id="GO:0006281">
    <property type="term" value="P:DNA repair"/>
    <property type="evidence" value="ECO:0007669"/>
    <property type="project" value="UniProtKB-UniRule"/>
</dbReference>
<evidence type="ECO:0000256" key="1">
    <source>
        <dbReference type="ARBA" id="ARBA00007504"/>
    </source>
</evidence>
<dbReference type="EMBL" id="MGHS01000019">
    <property type="protein sequence ID" value="OGM76761.1"/>
    <property type="molecule type" value="Genomic_DNA"/>
</dbReference>
<evidence type="ECO:0000256" key="8">
    <source>
        <dbReference type="ARBA" id="ARBA00023125"/>
    </source>
</evidence>
<evidence type="ECO:0000313" key="18">
    <source>
        <dbReference type="EMBL" id="OGM76761.1"/>
    </source>
</evidence>
<evidence type="ECO:0000256" key="9">
    <source>
        <dbReference type="ARBA" id="ARBA00023172"/>
    </source>
</evidence>
<dbReference type="PROSITE" id="PS51194">
    <property type="entry name" value="HELICASE_CTER"/>
    <property type="match status" value="1"/>
</dbReference>
<dbReference type="SMART" id="SM00490">
    <property type="entry name" value="HELICc"/>
    <property type="match status" value="1"/>
</dbReference>
<dbReference type="GO" id="GO:0043138">
    <property type="term" value="F:3'-5' DNA helicase activity"/>
    <property type="evidence" value="ECO:0007669"/>
    <property type="project" value="UniProtKB-EC"/>
</dbReference>
<dbReference type="InterPro" id="IPR027417">
    <property type="entry name" value="P-loop_NTPase"/>
</dbReference>
<keyword evidence="10 15" id="KW-0234">DNA repair</keyword>
<dbReference type="InterPro" id="IPR004609">
    <property type="entry name" value="ATP-dep_DNA_helicase_RecG"/>
</dbReference>
<dbReference type="InterPro" id="IPR033454">
    <property type="entry name" value="RecG_wedge"/>
</dbReference>
<keyword evidence="6 15" id="KW-0347">Helicase</keyword>
<comment type="function">
    <text evidence="15">Plays a critical role in recombination and DNA repair. Helps process Holliday junction intermediates to mature products by catalyzing branch migration. Has replication fork regression activity, unwinds stalled or blocked replication forks to make a HJ that can be resolved. Has a DNA unwinding activity characteristic of a DNA helicase with 3'-5' polarity.</text>
</comment>
<evidence type="ECO:0000256" key="10">
    <source>
        <dbReference type="ARBA" id="ARBA00023204"/>
    </source>
</evidence>
<accession>A0A1F8CKI5</accession>
<name>A0A1F8CKI5_9BACT</name>
<dbReference type="NCBIfam" id="NF008165">
    <property type="entry name" value="PRK10917.1-3"/>
    <property type="match status" value="1"/>
</dbReference>
<dbReference type="InterPro" id="IPR011545">
    <property type="entry name" value="DEAD/DEAH_box_helicase_dom"/>
</dbReference>
<comment type="caution">
    <text evidence="18">The sequence shown here is derived from an EMBL/GenBank/DDBJ whole genome shotgun (WGS) entry which is preliminary data.</text>
</comment>
<dbReference type="GO" id="GO:0006310">
    <property type="term" value="P:DNA recombination"/>
    <property type="evidence" value="ECO:0007669"/>
    <property type="project" value="UniProtKB-UniRule"/>
</dbReference>
<comment type="similarity">
    <text evidence="1 15">Belongs to the helicase family. RecG subfamily.</text>
</comment>
<keyword evidence="5 15" id="KW-0378">Hydrolase</keyword>
<gene>
    <name evidence="18" type="ORF">A2210_02295</name>
</gene>
<dbReference type="STRING" id="1802532.A2210_02295"/>
<dbReference type="Gene3D" id="2.40.50.140">
    <property type="entry name" value="Nucleic acid-binding proteins"/>
    <property type="match status" value="1"/>
</dbReference>
<keyword evidence="9 15" id="KW-0233">DNA recombination</keyword>
<dbReference type="SUPFAM" id="SSF50249">
    <property type="entry name" value="Nucleic acid-binding proteins"/>
    <property type="match status" value="1"/>
</dbReference>
<dbReference type="InterPro" id="IPR045562">
    <property type="entry name" value="RecG_dom3_C"/>
</dbReference>
<evidence type="ECO:0000256" key="3">
    <source>
        <dbReference type="ARBA" id="ARBA00022741"/>
    </source>
</evidence>
<dbReference type="PANTHER" id="PTHR47964">
    <property type="entry name" value="ATP-DEPENDENT DNA HELICASE HOMOLOG RECG, CHLOROPLASTIC"/>
    <property type="match status" value="1"/>
</dbReference>
<keyword evidence="3 15" id="KW-0547">Nucleotide-binding</keyword>
<keyword evidence="7 15" id="KW-0067">ATP-binding</keyword>
<dbReference type="GO" id="GO:0016887">
    <property type="term" value="F:ATP hydrolysis activity"/>
    <property type="evidence" value="ECO:0007669"/>
    <property type="project" value="RHEA"/>
</dbReference>
<dbReference type="EC" id="5.6.2.4" evidence="13 15"/>
<dbReference type="AlphaFoldDB" id="A0A1F8CKI5"/>
<evidence type="ECO:0000256" key="14">
    <source>
        <dbReference type="ARBA" id="ARBA00048988"/>
    </source>
</evidence>
<dbReference type="InterPro" id="IPR014001">
    <property type="entry name" value="Helicase_ATP-bd"/>
</dbReference>
<reference evidence="18 19" key="1">
    <citation type="journal article" date="2016" name="Nat. Commun.">
        <title>Thousands of microbial genomes shed light on interconnected biogeochemical processes in an aquifer system.</title>
        <authorList>
            <person name="Anantharaman K."/>
            <person name="Brown C.T."/>
            <person name="Hug L.A."/>
            <person name="Sharon I."/>
            <person name="Castelle C.J."/>
            <person name="Probst A.J."/>
            <person name="Thomas B.C."/>
            <person name="Singh A."/>
            <person name="Wilkins M.J."/>
            <person name="Karaoz U."/>
            <person name="Brodie E.L."/>
            <person name="Williams K.H."/>
            <person name="Hubbard S.S."/>
            <person name="Banfield J.F."/>
        </authorList>
    </citation>
    <scope>NUCLEOTIDE SEQUENCE [LARGE SCALE GENOMIC DNA]</scope>
</reference>
<dbReference type="Pfam" id="PF00271">
    <property type="entry name" value="Helicase_C"/>
    <property type="match status" value="1"/>
</dbReference>
<dbReference type="GO" id="GO:0003677">
    <property type="term" value="F:DNA binding"/>
    <property type="evidence" value="ECO:0007669"/>
    <property type="project" value="UniProtKB-KW"/>
</dbReference>
<dbReference type="Pfam" id="PF00270">
    <property type="entry name" value="DEAD"/>
    <property type="match status" value="1"/>
</dbReference>
<dbReference type="Gene3D" id="3.40.50.300">
    <property type="entry name" value="P-loop containing nucleotide triphosphate hydrolases"/>
    <property type="match status" value="2"/>
</dbReference>
<dbReference type="NCBIfam" id="NF008168">
    <property type="entry name" value="PRK10917.2-2"/>
    <property type="match status" value="1"/>
</dbReference>
<comment type="catalytic activity">
    <reaction evidence="14 15">
        <text>ATP + H2O = ADP + phosphate + H(+)</text>
        <dbReference type="Rhea" id="RHEA:13065"/>
        <dbReference type="ChEBI" id="CHEBI:15377"/>
        <dbReference type="ChEBI" id="CHEBI:15378"/>
        <dbReference type="ChEBI" id="CHEBI:30616"/>
        <dbReference type="ChEBI" id="CHEBI:43474"/>
        <dbReference type="ChEBI" id="CHEBI:456216"/>
        <dbReference type="EC" id="5.6.2.4"/>
    </reaction>
</comment>
<feature type="domain" description="Helicase ATP-binding" evidence="16">
    <location>
        <begin position="275"/>
        <end position="441"/>
    </location>
</feature>
<dbReference type="CDD" id="cd04488">
    <property type="entry name" value="RecG_wedge_OBF"/>
    <property type="match status" value="1"/>
</dbReference>
<evidence type="ECO:0000313" key="19">
    <source>
        <dbReference type="Proteomes" id="UP000177855"/>
    </source>
</evidence>
<evidence type="ECO:0000259" key="17">
    <source>
        <dbReference type="PROSITE" id="PS51194"/>
    </source>
</evidence>
<evidence type="ECO:0000256" key="4">
    <source>
        <dbReference type="ARBA" id="ARBA00022763"/>
    </source>
</evidence>
<evidence type="ECO:0000256" key="12">
    <source>
        <dbReference type="ARBA" id="ARBA00034617"/>
    </source>
</evidence>
<dbReference type="InterPro" id="IPR012340">
    <property type="entry name" value="NA-bd_OB-fold"/>
</dbReference>
<dbReference type="SMART" id="SM00487">
    <property type="entry name" value="DEXDc"/>
    <property type="match status" value="1"/>
</dbReference>
<dbReference type="SUPFAM" id="SSF52540">
    <property type="entry name" value="P-loop containing nucleoside triphosphate hydrolases"/>
    <property type="match status" value="2"/>
</dbReference>
<feature type="domain" description="Helicase C-terminal" evidence="17">
    <location>
        <begin position="467"/>
        <end position="623"/>
    </location>
</feature>
<evidence type="ECO:0000256" key="15">
    <source>
        <dbReference type="RuleBase" id="RU363016"/>
    </source>
</evidence>
<dbReference type="InterPro" id="IPR001650">
    <property type="entry name" value="Helicase_C-like"/>
</dbReference>
<organism evidence="18 19">
    <name type="scientific">Candidatus Woesebacteria bacterium RIFOXYA1_FULL_40_18</name>
    <dbReference type="NCBI Taxonomy" id="1802532"/>
    <lineage>
        <taxon>Bacteria</taxon>
        <taxon>Candidatus Woeseibacteriota</taxon>
    </lineage>
</organism>
<protein>
    <recommendedName>
        <fullName evidence="2 15">ATP-dependent DNA helicase RecG</fullName>
        <ecNumber evidence="13 15">5.6.2.4</ecNumber>
    </recommendedName>
</protein>
<dbReference type="NCBIfam" id="TIGR00643">
    <property type="entry name" value="recG"/>
    <property type="match status" value="1"/>
</dbReference>